<feature type="compositionally biased region" description="Low complexity" evidence="5">
    <location>
        <begin position="1790"/>
        <end position="1801"/>
    </location>
</feature>
<dbReference type="EMBL" id="JASWJB010000003">
    <property type="protein sequence ID" value="KAK2616713.1"/>
    <property type="molecule type" value="Genomic_DNA"/>
</dbReference>
<dbReference type="InterPro" id="IPR023213">
    <property type="entry name" value="CAT-like_dom_sf"/>
</dbReference>
<dbReference type="PROSITE" id="PS00012">
    <property type="entry name" value="PHOSPHOPANTETHEINE"/>
    <property type="match status" value="3"/>
</dbReference>
<dbReference type="PANTHER" id="PTHR45527">
    <property type="entry name" value="NONRIBOSOMAL PEPTIDE SYNTHETASE"/>
    <property type="match status" value="1"/>
</dbReference>
<dbReference type="PROSITE" id="PS50075">
    <property type="entry name" value="CARRIER"/>
    <property type="match status" value="6"/>
</dbReference>
<evidence type="ECO:0000256" key="5">
    <source>
        <dbReference type="SAM" id="MobiDB-lite"/>
    </source>
</evidence>
<reference evidence="7" key="1">
    <citation type="submission" date="2023-06" db="EMBL/GenBank/DDBJ databases">
        <title>Conoideocrella luteorostrata (Hypocreales: Clavicipitaceae), a potential biocontrol fungus for elongate hemlock scale in United States Christmas tree production areas.</title>
        <authorList>
            <person name="Barrett H."/>
            <person name="Lovett B."/>
            <person name="Macias A.M."/>
            <person name="Stajich J.E."/>
            <person name="Kasson M.T."/>
        </authorList>
    </citation>
    <scope>NUCLEOTIDE SEQUENCE</scope>
    <source>
        <strain evidence="7">ARSEF 14590</strain>
    </source>
</reference>
<dbReference type="InterPro" id="IPR029058">
    <property type="entry name" value="AB_hydrolase_fold"/>
</dbReference>
<comment type="similarity">
    <text evidence="4">Belongs to the NRP synthetase family.</text>
</comment>
<dbReference type="SUPFAM" id="SSF53474">
    <property type="entry name" value="alpha/beta-Hydrolases"/>
    <property type="match status" value="1"/>
</dbReference>
<dbReference type="GO" id="GO:0031177">
    <property type="term" value="F:phosphopantetheine binding"/>
    <property type="evidence" value="ECO:0007669"/>
    <property type="project" value="InterPro"/>
</dbReference>
<dbReference type="GO" id="GO:0016874">
    <property type="term" value="F:ligase activity"/>
    <property type="evidence" value="ECO:0007669"/>
    <property type="project" value="UniProtKB-KW"/>
</dbReference>
<feature type="domain" description="Carrier" evidence="6">
    <location>
        <begin position="2793"/>
        <end position="2869"/>
    </location>
</feature>
<keyword evidence="3" id="KW-0436">Ligase</keyword>
<feature type="compositionally biased region" description="Low complexity" evidence="5">
    <location>
        <begin position="1674"/>
        <end position="1685"/>
    </location>
</feature>
<dbReference type="InterPro" id="IPR000873">
    <property type="entry name" value="AMP-dep_synth/lig_dom"/>
</dbReference>
<dbReference type="SUPFAM" id="SSF52777">
    <property type="entry name" value="CoA-dependent acyltransferases"/>
    <property type="match status" value="12"/>
</dbReference>
<dbReference type="InterPro" id="IPR045851">
    <property type="entry name" value="AMP-bd_C_sf"/>
</dbReference>
<keyword evidence="2" id="KW-0597">Phosphoprotein</keyword>
<feature type="compositionally biased region" description="Basic and acidic residues" evidence="5">
    <location>
        <begin position="1660"/>
        <end position="1673"/>
    </location>
</feature>
<dbReference type="NCBIfam" id="NF003417">
    <property type="entry name" value="PRK04813.1"/>
    <property type="match status" value="5"/>
</dbReference>
<dbReference type="SUPFAM" id="SSF56801">
    <property type="entry name" value="Acetyl-CoA synthetase-like"/>
    <property type="match status" value="5"/>
</dbReference>
<feature type="domain" description="Carrier" evidence="6">
    <location>
        <begin position="3379"/>
        <end position="3456"/>
    </location>
</feature>
<evidence type="ECO:0000313" key="8">
    <source>
        <dbReference type="Proteomes" id="UP001251528"/>
    </source>
</evidence>
<gene>
    <name evidence="7" type="ORF">QQS21_000325</name>
</gene>
<name>A0AAJ0CZA1_9HYPO</name>
<dbReference type="Pfam" id="PF00975">
    <property type="entry name" value="Thioesterase"/>
    <property type="match status" value="1"/>
</dbReference>
<dbReference type="GO" id="GO:0043041">
    <property type="term" value="P:amino acid activation for nonribosomal peptide biosynthetic process"/>
    <property type="evidence" value="ECO:0007669"/>
    <property type="project" value="TreeGrafter"/>
</dbReference>
<feature type="domain" description="Carrier" evidence="6">
    <location>
        <begin position="3464"/>
        <end position="3540"/>
    </location>
</feature>
<dbReference type="InterPro" id="IPR001031">
    <property type="entry name" value="Thioesterase"/>
</dbReference>
<dbReference type="PROSITE" id="PS00455">
    <property type="entry name" value="AMP_BINDING"/>
    <property type="match status" value="4"/>
</dbReference>
<evidence type="ECO:0000313" key="7">
    <source>
        <dbReference type="EMBL" id="KAK2616713.1"/>
    </source>
</evidence>
<dbReference type="InterPro" id="IPR001242">
    <property type="entry name" value="Condensation_dom"/>
</dbReference>
<protein>
    <recommendedName>
        <fullName evidence="6">Carrier domain-containing protein</fullName>
    </recommendedName>
</protein>
<dbReference type="SUPFAM" id="SSF47336">
    <property type="entry name" value="ACP-like"/>
    <property type="match status" value="7"/>
</dbReference>
<dbReference type="Pfam" id="PF00668">
    <property type="entry name" value="Condensation"/>
    <property type="match status" value="6"/>
</dbReference>
<accession>A0AAJ0CZA1</accession>
<feature type="region of interest" description="Disordered" evidence="5">
    <location>
        <begin position="4640"/>
        <end position="4659"/>
    </location>
</feature>
<feature type="domain" description="Carrier" evidence="6">
    <location>
        <begin position="535"/>
        <end position="609"/>
    </location>
</feature>
<evidence type="ECO:0000256" key="4">
    <source>
        <dbReference type="ARBA" id="ARBA00029454"/>
    </source>
</evidence>
<feature type="domain" description="Carrier" evidence="6">
    <location>
        <begin position="4657"/>
        <end position="4731"/>
    </location>
</feature>
<comment type="caution">
    <text evidence="7">The sequence shown here is derived from an EMBL/GenBank/DDBJ whole genome shotgun (WGS) entry which is preliminary data.</text>
</comment>
<dbReference type="InterPro" id="IPR020845">
    <property type="entry name" value="AMP-binding_CS"/>
</dbReference>
<dbReference type="InterPro" id="IPR020806">
    <property type="entry name" value="PKS_PP-bd"/>
</dbReference>
<dbReference type="PANTHER" id="PTHR45527:SF1">
    <property type="entry name" value="FATTY ACID SYNTHASE"/>
    <property type="match status" value="1"/>
</dbReference>
<dbReference type="InterPro" id="IPR042099">
    <property type="entry name" value="ANL_N_sf"/>
</dbReference>
<dbReference type="Gene3D" id="3.40.50.1820">
    <property type="entry name" value="alpha/beta hydrolase"/>
    <property type="match status" value="1"/>
</dbReference>
<dbReference type="Gene3D" id="3.30.300.30">
    <property type="match status" value="5"/>
</dbReference>
<feature type="region of interest" description="Disordered" evidence="5">
    <location>
        <begin position="1776"/>
        <end position="1801"/>
    </location>
</feature>
<dbReference type="Gene3D" id="3.40.50.12780">
    <property type="entry name" value="N-terminal domain of ligase-like"/>
    <property type="match status" value="5"/>
</dbReference>
<dbReference type="GO" id="GO:0005737">
    <property type="term" value="C:cytoplasm"/>
    <property type="evidence" value="ECO:0007669"/>
    <property type="project" value="TreeGrafter"/>
</dbReference>
<dbReference type="GO" id="GO:0044550">
    <property type="term" value="P:secondary metabolite biosynthetic process"/>
    <property type="evidence" value="ECO:0007669"/>
    <property type="project" value="TreeGrafter"/>
</dbReference>
<dbReference type="Proteomes" id="UP001251528">
    <property type="component" value="Unassembled WGS sequence"/>
</dbReference>
<proteinExistence type="inferred from homology"/>
<dbReference type="FunFam" id="3.30.300.30:FF:000015">
    <property type="entry name" value="Nonribosomal peptide synthase SidD"/>
    <property type="match status" value="4"/>
</dbReference>
<dbReference type="Pfam" id="PF00501">
    <property type="entry name" value="AMP-binding"/>
    <property type="match status" value="5"/>
</dbReference>
<keyword evidence="8" id="KW-1185">Reference proteome</keyword>
<evidence type="ECO:0000256" key="1">
    <source>
        <dbReference type="ARBA" id="ARBA00022450"/>
    </source>
</evidence>
<dbReference type="InterPro" id="IPR006162">
    <property type="entry name" value="Ppantetheine_attach_site"/>
</dbReference>
<dbReference type="Gene3D" id="3.30.559.30">
    <property type="entry name" value="Nonribosomal peptide synthetase, condensation domain"/>
    <property type="match status" value="6"/>
</dbReference>
<dbReference type="InterPro" id="IPR009081">
    <property type="entry name" value="PP-bd_ACP"/>
</dbReference>
<evidence type="ECO:0000256" key="2">
    <source>
        <dbReference type="ARBA" id="ARBA00022553"/>
    </source>
</evidence>
<feature type="domain" description="Carrier" evidence="6">
    <location>
        <begin position="4761"/>
        <end position="4835"/>
    </location>
</feature>
<organism evidence="7 8">
    <name type="scientific">Conoideocrella luteorostrata</name>
    <dbReference type="NCBI Taxonomy" id="1105319"/>
    <lineage>
        <taxon>Eukaryota</taxon>
        <taxon>Fungi</taxon>
        <taxon>Dikarya</taxon>
        <taxon>Ascomycota</taxon>
        <taxon>Pezizomycotina</taxon>
        <taxon>Sordariomycetes</taxon>
        <taxon>Hypocreomycetidae</taxon>
        <taxon>Hypocreales</taxon>
        <taxon>Clavicipitaceae</taxon>
        <taxon>Conoideocrella</taxon>
    </lineage>
</organism>
<dbReference type="SMART" id="SM00823">
    <property type="entry name" value="PKS_PP"/>
    <property type="match status" value="6"/>
</dbReference>
<keyword evidence="1" id="KW-0596">Phosphopantetheine</keyword>
<dbReference type="Gene3D" id="3.30.559.10">
    <property type="entry name" value="Chloramphenicol acetyltransferase-like domain"/>
    <property type="match status" value="6"/>
</dbReference>
<dbReference type="Pfam" id="PF00550">
    <property type="entry name" value="PP-binding"/>
    <property type="match status" value="6"/>
</dbReference>
<dbReference type="Gene3D" id="1.10.1200.10">
    <property type="entry name" value="ACP-like"/>
    <property type="match status" value="7"/>
</dbReference>
<evidence type="ECO:0000256" key="3">
    <source>
        <dbReference type="ARBA" id="ARBA00022598"/>
    </source>
</evidence>
<evidence type="ECO:0000259" key="6">
    <source>
        <dbReference type="PROSITE" id="PS50075"/>
    </source>
</evidence>
<feature type="region of interest" description="Disordered" evidence="5">
    <location>
        <begin position="1660"/>
        <end position="1687"/>
    </location>
</feature>
<dbReference type="InterPro" id="IPR036736">
    <property type="entry name" value="ACP-like_sf"/>
</dbReference>
<sequence length="6613" mass="731687">MHKMIPDTEASLSPGLCIDACFRTVVAQHDEDIAINYENFDKLNYGQVSKYIDLLANDLRCQVSHGQLVAVLLPRSPAQVIAILAILKLGAIYVPINPELPKARIESLMQSIPIEFAICLAETQHQLPQNILPLRLNGKYGHESRIKLPANHLYVGNWPSIKCTDVATVLFTSGSTGKPKAVKLTHKNLMPQARLLATELGLSSSRSVFQFSSCSFDVHLLDILSALLSGSQLHQASQDATLTDLAGQITSLGSDTVQLTPSVISTLQPDSVPSITCMVTCGEPCTEEIINAWSGRITLLNVYGPCEAPTTNIKRLQRGVSPSCVGKPASYARIAVVDDRGQLLPAGEIGEVLSSGETVSEGYYNGEAQDKFVRAVQGASDPTPSDRWYATGDFGFVDDSGELHLRGRADDQVKINGQRIELGEIRETVQAVPGCGRAVVIAHTINKRVGLYAFVSPKSSFEDQDSQIQLAYGFETLRKEIFTACKANLPAYMVPRVIVIGHIPQSINGKVDTSQIRAFLSTLPGLDETGFEHSDHLTDFGRQVAGIVRQRLQQVVPARDDLLEWGFNSMDAVWVIQKLYERTDHRLSITDLLNHPTIQSIADLLDSSRKLSSRLGTVEPEQTNSYLASPGQESMYRATKSFGNNMYTVRIGYELSGNVDTNRFLHCIRTVYTKHEIFNTTFNETRTSFEEVEVTAKVKHSHYTPSVSSLSFNQACSAYNYAMSAGTSLIKTIYDQEVNRETDFDLEEGSVARATIYQTNEEASQWLVILTFHHMVIDEYSSNAFWSEVMDEYLGNAVRPSAAPSKALEYSQYAKLYRGLIESRHASDMEWWRNTFRNYRPEALFCDLVGESTELSITGSTAANIHWKTLPQQQAARLTARRGAKANAFGAWLSFSQLFLSRITGKTNYLMGIPTSTRSVDPRFVGIMGYCMTLAILPVSLDLDQESLTFEATTLEKYRECVDHDQQVESILSWLAAECKTEHKIKLDALFVYHDPLDTHLDFETSGVQYRKLEDPTGGSHFDLIIHIDNSGSSVKVGFEYRTCPFSKKFVETLAEAFSDFVVELSSRSEESTVKEIITQTPSQALQLSIDACTRQPGPVVQELQRRGQDLSVLDHIRITASTHPTAVAIAIEGRDVTYQELIRLTCSVATQLRGEGVKIGDVVVLFMDKSVEYLVSVLAVIQVGACFVSFDTSATPAVLDSKLGVLNPAMILTKAGDVDGERRYLVFATPTMKRVVISTPQNGSYVSVASDVVSPVRTSADAYIAFTSGSTAEPKSFRISHGALTSSICSQVEALNIRRGHRVAMLTSLSFDVSLMEVFCTFLAGATLVVAPHDQFITSLEETLRHMAVTHAIATPTMISAIESPSAVPSLKSIVLGGEPVPSALYDRWWGLVDIQISYGPAETTIATHDFVVTTKPITTACTIGKPSPSVRAFVLDSQHNPVFPGIPGRLFIGAAERGNGDQLTSGYISPQSANERLIVHPVLGKLYDTGDITRYDLQGVFTLIGRTDDQVKISGVRFNISDVEKTIDVHVEAQQRCAVVVSHARPDEKLLTCFVEFPDTEGSLIALPDNGAGDSSLVMSITNILCDNLQTLRDCISTKLLPAMVPRCWFPVKKMPVTRTGKIDRRRLHDQLVSIYQHGININVYHSLTMPAIATERETGTNDNPRWDSRIARSSGRGSALSESGEEELDDKLMQALVAAWVEVLPIGDALVDSNRSFFKSGGDSVSAIRFCARVRGLGVRGCTVGKMQSNPCLSRLYDVLAYDNASMLSRKSHIASSDHSPTEHTFRSTSPSSVSSRPTLSEYSALKFPGMVTFTPLSTSGQSTPTSDKEEKGPADIFRHLKREMDTQALLKQITDAGINQDDIDVVYPPTSMQSSMVQQSLLKPDSGVYHSQLILHLEGPIQKSKLKRAWREVCNANPSLRTIFVPLERGHAPGVAYLAVELKANTREAVFRDFSLPLPSPEAFEKILDNDMKLGIEVTTNMHRMTFIEQGLGTFTLLFTCHHSVFDGWSTATLLKQLGDAYSEGLPLELNRSNAGYFAQQLTQDRSSSEALWRQHLAGVQFPRLTQRANAMNGPRHSKLEANISGSLSKSTLRARAEALGVTPFTMVQVAFALALAEPWEQATSVRTGFWTVTSGRSHHTEDLNSIGNFLNTVPCVVALSSRMNLRQCVQTTYSTFSKMSEHDHVPTPDIMRCFESPLSEIDALLVFENHPDASKPQLNFGQNIRLVAVDGREIKSPFHSCRRTCVSNFSHDYDYTEQQLALQQALDMNQRSTNKSTLVSLFRECAAKYGQNRALSTGLSWLTYAELDALTDRLALHLLNYGNENSKVIPIVLEKSPWMVVAMLAVLKSGRAYCPLEFDAPKHKISFAVKKLGATVIITSEDGFANLASIGTWGQPQILVVDKFRTVLDNAASNTPSGPVSKLPMIHPDMPCYIMFTSGSTSSPKACTLTHGAVASAVQAAVPIYGIQPSSRILLFANYVFDASAIDIYGSLSSGSCLFLLHDDKLKSDLIGHMNRLQINWVHLTPTVLRILSPDEIPSLRTVVLGGEMMPLDLLNTWAKRVDVVAAYGPTEAAIQVLTFRPTSYPVEQISYTALPGNLVILVNDRHEICHLDEPGEILVAGNQLFAGYEGNTFATQAAFTHVPAFGHRLFYKTGDRGFYSHVGQDGKPCIRILGRIDDQMKISGMRVVPEEIEEVINTDPDVVCSAVVTSDGRSLHALVVARNATLDLLRLTTLCQEKLPERLQPVIYQIDEIPLLASRKVDRKALRTFVNNALSSKSSAIAKCTMRQDSPRKNEIATVVEEALGAKVLDVNTSLSSLGLDSLGFMRLRHLIADHFQLPDLTYRQLRNGATMAGITELVEASSLSAILSNDEMSDLNAGEALMTKIPSRQPSSTPIRRTGKFPALLSQLAMWIAQERLQDATYNVQRIWRFNGVTAQRVMSGLLDVLHHLELFRTTFDFDVSTGKLYQIVHDEILVKIQFSSTPHTWEADLPPELVIPDNCALIDLKKGPLASFHVMTDGKSTLLHSTIHHILVDELTSARLFKFIRLACMDTSEQCIFDGTSLTDLLTGHSASRPKDNSFDEWKYRMQGAKSIAPMQRCYDSSYDQTRQTIQFSSVAANKGSLPFVDLLSCFHAVLHRYARSNDVTTTIPISSRGKLPLRFSQHVMGNLTHTALLRSRLGDEDSLKDLIKHIREGVDLALESDMAINTVASACGLDLTQFDIQFVLHDAQAYDSLSSDMTDLTLDIISPERPMLDLMWHVFVHSECLEILVQFNERKYPKADIEVLLNAWTKLIDRHDNTRSAKPLNLVLSTLIPESVFLRDFRSSIETTQKESCPATPVMLREMSSPTQDRISMIDETVSSKSANIYAAASERTSRLLSLITESLRKSLGVADVNPDRNLREIGLDSFAAMSFISFMLREEPELEISLRAITTYPSVRLLAAHLAENTNTALELHDSRSRFSALIKDSLSKSLGVESITEDRNLRELGLDSFSCMAFIANMLRHDPEMSISMRDIMHCPTVMALIDNITDQMLATGSDPLLALDPSDDESFVVLQPNRSTNTQQGLASSMQKRFYLLQEQLGDSTYSLPSAYRLHGVQMSYVITSLEHIVKEHDIFRTHFDFTDDSTLLQIVNESEQLESVVHDLSGLSEKTAIEEVARLSYEECVREFNLTEGHLVRCTGFILPDGKQYLILNFHHCVADEQTISGVWAELCAAVAEQADADETIETQTYLDFSHRHHEILKSDKVLTAQRFFKDLFGSPESLYGLPARPTSELAGYPDAITVNCSATFDFDPVDWAYEFGSTPFTAYLFTFQLLLSLRSQTRGSSVLIPATCRGPREQNLYGCFINTLPVKFSKLKEGSSILDNLQFFQNRLTQTLEYSDIPFEKLLETLGCDAGDFDTMFTYHNVPAGAREQVRAIQPCKEILPEVMPGISAKFPLAFTITREMKPDGKSKLGMSVEFNPDRVSEAEVSEICLEYESLLRRIRSIGLFIHLSNLEGLCADVKAPRYPELTSRGRTSVNDATESAALELKVNSTSQHLETQPIQKVPAWFHGTPNLMVESTPFADVQVMEQARVRPSATAIIFENEVSVSYKEMEHMVSGLAHYLSACIGQQSMLNRAICIVGDASVERVITILAIMMSGGAYVPIELINPVDWNMTIIQDCEPAAVVFIPEKEPLRINLASQLKSRLAGVGVSCLGIPTPLPTSPTPLITKRLPEHLAYVLYTSGSTGKPKGVAIQNYALRNATVALRPLYRLAPNKRLLQLAPWTFDVSVIDIFGTLSVGATLCIGRKDWMLADLQDTMATLKITHIATTPTIAGALDANALPDVECLDIGGEPMTELCREVWAAKATLFNIYGPTEATVDVLGRQCFPDTDIANIGRPLENVFVYVLDENLNQVGIGEVGQLALGGDQLARGYLKAPPGPQAFQDTKQYGRIYLTGDCARFETDGSIVCLGRMDTMVNLRGLRVELGAMESAANKVLDQGKSIAMMIKRQSGDCLVVVFTDSTIHAKGALQTISLAGLATLLVRLQTSMKTELPPYFMPSLWIPVKDIPMNNNGKLDRKAVKKLVVELSEEELDRYLPQAATNDKLEESNQRQPTMGSVIALSNVESAGQTSTRADDIAEPGVVEVRGSTPTTKSLPVENPPPGDGNRVQVAIKAAIGTILGVKTLQGSSNFFSLGGDSISVIRLRSAFTKAGLKCKVKDIYQNPTVADLVRFFGGTIASEPFDVVEAVSTPITTNMAVHTPTLPPLGNTPTTKDRIQGAFQEILGNRHISDETSFFTLGGDSISVIRLRTTLTKMGFKLKVKDIYQYPTINALIEFIDPAGSKNCDAGAVSTLSGTSRSTTDVENHMVSSPIPFTPIIDWFFASERANEDWFNQGHVIKLNKKHRFEDFRRAWCDIVEAHPMLRLVVSRHSTEKKDQTICIPMQNLGHTKFVTKTLLSMQELPAELEKLQSSLDLTSGRICAIGGFHVGDQLYCAIFVHHLAIDIVSWQVIWMDLDDLLQGIPIASEFSSFAEWADYLTVKARAQNPTTSPDFSRGSFLTAEQKNHLSENAEGSGDFMSIKVDISTLQLRHGNAEPVDMILAGLILGLSSWQSELPPTDKVQLHFESHGRDLNLEELDLTRTVGWFTRIIPIIFNVPVAGTVGDFASAVEQTRRRAMARVDLSSAIETAPVDGMITFNYLGQRSQKSMYTSFDNIDMDLGMYQDPTNRRFSILDIECGLNHAGELDLGVFYSTAIHRADEVRELLDMWAQCIRRIAEEPQLNIAHVHSSSLSGCIGSHPKPPAHPIEYIIPQCMQSQANAIEDGMRDWKLNPEDVEKMAPATDGQASMLLASLGSRYYTHSYDYETSDTDTNVALLEHAWAVVLERHSIFRTVFVPLAPHTTTHGKGLSQDGIRLVQITLKPRAIATPLVQMDKPSKPMQANFGKQLSALYIHRSPDTNQVLCTWTCHHALIDGSSMRKVLDEVRRIYIGQTLPPQIIQFSDIALSRYERGLLENTDLDFWQSQMRDVEPSILANPLCADKSPVTMNTSTYKASDDQLHRFSFPVSPAQLQAAASYHHTTMPLLFHAAWALVLSTYLSTSDVVFGTVVSGRRGADIECIQDVVGPCINTVPLRVCIDWTHELSSFIEQVTDLFLDIAEHEDALSLKQIHDLSGKSRLFNTTLITSYPPPKPEAAVHPEFQLMLKDMDEVTDVPLLIKLAWDDSSVLVNARLHGGEVEEQQLHRIMGTFRIVLHHIAESRCGIKKQLCDLDLMDEGHHKLIDGLISGPQLPRQYESLTCWQLLENRSRQSPHKTAVEFYRKKGQKPVVLTYKALLSLVELGTKRLRAIIELEPKSRIAIFMDKSINMVCAIHAIHRADCAYVALDTDNPPARTELLLEQIKPCAIICSRETQSLLPQTSLEGSKCPIITAEDLFSTLTVSVADSSTLPQPTATSDDTAAILFTSGTTGTPKAVIMPHRQVVGYGVMMGEAIEYDSDDRVFSFARLVFDVSQSDIFGSIYAGATLILAPQEETMSRLPTLLRESGATSINVTPSIASLLYPDALPNIRSLCLAGEMATNAVYERWSPTVRVINAYGPTEAVVISWQHASASTDPRCIGRPSVGMQVHILDENMRRVPIGSIGTIWCSGRQLSDGYYCQPGETSQVFRDNPFGQGLLYNTGDMGSYSSSGEIMYQSRKDRQVKLNGRRLELGEVEKTLSTQNVHTVVLALDSDLVAFCCNISTAEKSSLGRDDSDRSWLDYGIPEILTTLKARASQLLPSFMIPRSFVPVVAIPLTGNGKVNQSKLHDIYTQWKARHGFEADNSLKMNGHELVLEARSNALSPYDTTKKHQPLKRQQQKCTIDWSQRDDDWEDYFLPYLNPNRASNKQMRHQIFAFFAITGTSKQHSVLAPYLPSFDLVGVENVSFHQPEHYKSLQAIAVDHCALLRQRQPRGPHLLIGFSFAGQLAYEVANELHKAGEDNVFVVLIDSAARERTPTRPGGVTDAECEKYFKVPSALEATTAGSDVVEYRRLLLRQIRHNILLHDKYVPRSFDGDTLIIPRLPNENEAWNGDETNGYGEFVSHARLTVRGVTAADHFAIMEEEQALRKVGQAVEEFLTGFLI</sequence>